<accession>A0A4P8L7G6</accession>
<dbReference type="RefSeq" id="WP_137425405.1">
    <property type="nucleotide sequence ID" value="NZ_CP040098.1"/>
</dbReference>
<reference evidence="1 2" key="1">
    <citation type="submission" date="2019-05" db="EMBL/GenBank/DDBJ databases">
        <title>The Complete Genome Sequence of the n-alkane-degrading Desulfoglaeba alkanexedens ALDC reveals multiple alkylsuccinate synthase gene clusters.</title>
        <authorList>
            <person name="Callaghan A.V."/>
            <person name="Davidova I.A."/>
            <person name="Duncan K.E."/>
            <person name="Morris B."/>
            <person name="McInerney M.J."/>
        </authorList>
    </citation>
    <scope>NUCLEOTIDE SEQUENCE [LARGE SCALE GENOMIC DNA]</scope>
    <source>
        <strain evidence="1 2">ALDC</strain>
    </source>
</reference>
<name>A0A4P8L7G6_9BACT</name>
<organism evidence="1 2">
    <name type="scientific">Desulfoglaeba alkanexedens ALDC</name>
    <dbReference type="NCBI Taxonomy" id="980445"/>
    <lineage>
        <taxon>Bacteria</taxon>
        <taxon>Pseudomonadati</taxon>
        <taxon>Thermodesulfobacteriota</taxon>
        <taxon>Syntrophobacteria</taxon>
        <taxon>Syntrophobacterales</taxon>
        <taxon>Syntrophobacteraceae</taxon>
        <taxon>Desulfoglaeba</taxon>
    </lineage>
</organism>
<dbReference type="AlphaFoldDB" id="A0A4P8L7G6"/>
<gene>
    <name evidence="1" type="ORF">FDQ92_13665</name>
</gene>
<sequence>MGDVIDLDERKRQLAARKAFRSWVLRFGEAFDFWTRLRDLSDRSLYELIQGGETSGAVIQGFVMAVLGMGERDLDFQRLEPAEKIDVIDITLFLVDQLRFECMRRLGWVETYPADGIPLMDMVEQFAVRFQVVKNETPPLAETHPAYADFQSTFQGDRASFVRRLIPEAIQAFRERLRRDPGK</sequence>
<evidence type="ECO:0000313" key="1">
    <source>
        <dbReference type="EMBL" id="QCQ23125.1"/>
    </source>
</evidence>
<protein>
    <submittedName>
        <fullName evidence="1">Uncharacterized protein</fullName>
    </submittedName>
</protein>
<evidence type="ECO:0000313" key="2">
    <source>
        <dbReference type="Proteomes" id="UP000298602"/>
    </source>
</evidence>
<dbReference type="KEGG" id="dax:FDQ92_13665"/>
<dbReference type="OrthoDB" id="5515313at2"/>
<proteinExistence type="predicted"/>
<dbReference type="Proteomes" id="UP000298602">
    <property type="component" value="Chromosome"/>
</dbReference>
<reference evidence="1 2" key="2">
    <citation type="submission" date="2019-05" db="EMBL/GenBank/DDBJ databases">
        <authorList>
            <person name="Suflita J.M."/>
            <person name="Marks C.R."/>
        </authorList>
    </citation>
    <scope>NUCLEOTIDE SEQUENCE [LARGE SCALE GENOMIC DNA]</scope>
    <source>
        <strain evidence="1 2">ALDC</strain>
    </source>
</reference>
<dbReference type="EMBL" id="CP040098">
    <property type="protein sequence ID" value="QCQ23125.1"/>
    <property type="molecule type" value="Genomic_DNA"/>
</dbReference>
<keyword evidence="2" id="KW-1185">Reference proteome</keyword>